<dbReference type="Pfam" id="PF03872">
    <property type="entry name" value="RseA_N"/>
    <property type="match status" value="1"/>
</dbReference>
<dbReference type="OrthoDB" id="8561243at2"/>
<dbReference type="EMBL" id="CYHF01000006">
    <property type="protein sequence ID" value="CUA97705.1"/>
    <property type="molecule type" value="Genomic_DNA"/>
</dbReference>
<accession>A0A0K6I3J3</accession>
<dbReference type="PANTHER" id="PTHR38104:SF1">
    <property type="entry name" value="ANTI-SIGMA-E FACTOR RSEA"/>
    <property type="match status" value="1"/>
</dbReference>
<evidence type="ECO:0000313" key="5">
    <source>
        <dbReference type="Proteomes" id="UP000183649"/>
    </source>
</evidence>
<dbReference type="RefSeq" id="WP_055450736.1">
    <property type="nucleotide sequence ID" value="NZ_CYHF01000006.1"/>
</dbReference>
<feature type="transmembrane region" description="Helical" evidence="2">
    <location>
        <begin position="127"/>
        <end position="145"/>
    </location>
</feature>
<dbReference type="SUPFAM" id="SSF89069">
    <property type="entry name" value="N-terminal, cytoplasmic domain of anti-sigmaE factor RseA"/>
    <property type="match status" value="1"/>
</dbReference>
<dbReference type="CDD" id="cd16328">
    <property type="entry name" value="RseA_N"/>
    <property type="match status" value="1"/>
</dbReference>
<keyword evidence="2" id="KW-0472">Membrane</keyword>
<dbReference type="Gene3D" id="1.10.10.880">
    <property type="entry name" value="Anti sigma-E protein RseA, N-terminal domain"/>
    <property type="match status" value="1"/>
</dbReference>
<evidence type="ECO:0000256" key="1">
    <source>
        <dbReference type="SAM" id="MobiDB-lite"/>
    </source>
</evidence>
<keyword evidence="2" id="KW-1133">Transmembrane helix</keyword>
<dbReference type="Proteomes" id="UP000183649">
    <property type="component" value="Unassembled WGS sequence"/>
</dbReference>
<dbReference type="PANTHER" id="PTHR38104">
    <property type="match status" value="1"/>
</dbReference>
<dbReference type="GO" id="GO:0016989">
    <property type="term" value="F:sigma factor antagonist activity"/>
    <property type="evidence" value="ECO:0007669"/>
    <property type="project" value="InterPro"/>
</dbReference>
<dbReference type="InterPro" id="IPR036147">
    <property type="entry name" value="Anti-sigma_E_RseA_N_sf"/>
</dbReference>
<feature type="region of interest" description="Disordered" evidence="1">
    <location>
        <begin position="15"/>
        <end position="35"/>
    </location>
</feature>
<gene>
    <name evidence="4" type="ORF">Ga0061069_10657</name>
</gene>
<evidence type="ECO:0000259" key="3">
    <source>
        <dbReference type="Pfam" id="PF03872"/>
    </source>
</evidence>
<dbReference type="InterPro" id="IPR005572">
    <property type="entry name" value="Anti-sigma_E_RseA_N"/>
</dbReference>
<protein>
    <submittedName>
        <fullName evidence="4">Anti sigma-E protein, RseA</fullName>
    </submittedName>
</protein>
<dbReference type="AlphaFoldDB" id="A0A0K6I3J3"/>
<dbReference type="STRING" id="339866.GCA_001418255_01850"/>
<reference evidence="5" key="1">
    <citation type="submission" date="2015-08" db="EMBL/GenBank/DDBJ databases">
        <authorList>
            <person name="Varghese N."/>
        </authorList>
    </citation>
    <scope>NUCLEOTIDE SEQUENCE [LARGE SCALE GENOMIC DNA]</scope>
    <source>
        <strain evidence="5">DSM 18181</strain>
    </source>
</reference>
<evidence type="ECO:0000256" key="2">
    <source>
        <dbReference type="SAM" id="Phobius"/>
    </source>
</evidence>
<sequence length="259" mass="27076">MNQDKTREQLSALMDGEGEFSGRSPQTSGGGRGVGDDLVRGFVHDFVQSVASDEASRRDWMIYAQIGDVLRSSDLMPLPNDADFLQRVSAAIAREPIVLQPQPLVASVPGQPGQVARHRRPHWSTRMAAGMAAVAGVAVMAWVALPGLQSSGQLGSGQLAETGRPVVSSVDAGSMGGQLPVIDRQGGAALGPTARTELIQAGLQTRNAPGAGQIVPVSDQMPMVEYLLAHQQMAGGMMPVAPATLKMAESRQALPAASH</sequence>
<organism evidence="4 5">
    <name type="scientific">Thiomonas bhubaneswarensis</name>
    <dbReference type="NCBI Taxonomy" id="339866"/>
    <lineage>
        <taxon>Bacteria</taxon>
        <taxon>Pseudomonadati</taxon>
        <taxon>Pseudomonadota</taxon>
        <taxon>Betaproteobacteria</taxon>
        <taxon>Burkholderiales</taxon>
        <taxon>Thiomonas</taxon>
    </lineage>
</organism>
<keyword evidence="5" id="KW-1185">Reference proteome</keyword>
<name>A0A0K6I3J3_9BURK</name>
<feature type="domain" description="Anti sigma-E protein RseA N-terminal" evidence="3">
    <location>
        <begin position="44"/>
        <end position="109"/>
    </location>
</feature>
<proteinExistence type="predicted"/>
<keyword evidence="2" id="KW-0812">Transmembrane</keyword>
<dbReference type="InterPro" id="IPR052383">
    <property type="entry name" value="Anti-sigma-E_RseA-like"/>
</dbReference>
<evidence type="ECO:0000313" key="4">
    <source>
        <dbReference type="EMBL" id="CUA97705.1"/>
    </source>
</evidence>